<feature type="transmembrane region" description="Helical" evidence="2">
    <location>
        <begin position="133"/>
        <end position="151"/>
    </location>
</feature>
<dbReference type="OrthoDB" id="5181805at2"/>
<evidence type="ECO:0000256" key="1">
    <source>
        <dbReference type="SAM" id="MobiDB-lite"/>
    </source>
</evidence>
<keyword evidence="4" id="KW-1185">Reference proteome</keyword>
<dbReference type="Proteomes" id="UP000238176">
    <property type="component" value="Unassembled WGS sequence"/>
</dbReference>
<dbReference type="RefSeq" id="WP_106364190.1">
    <property type="nucleotide sequence ID" value="NZ_PVTJ01000004.1"/>
</dbReference>
<feature type="transmembrane region" description="Helical" evidence="2">
    <location>
        <begin position="222"/>
        <end position="244"/>
    </location>
</feature>
<feature type="transmembrane region" description="Helical" evidence="2">
    <location>
        <begin position="109"/>
        <end position="126"/>
    </location>
</feature>
<evidence type="ECO:0000313" key="3">
    <source>
        <dbReference type="EMBL" id="PRY59096.1"/>
    </source>
</evidence>
<dbReference type="AlphaFoldDB" id="A0A2T0UMG5"/>
<protein>
    <submittedName>
        <fullName evidence="3">Ribose/xylose/arabinose/galactoside ABC-type transport system permease subunit</fullName>
    </submittedName>
</protein>
<name>A0A2T0UMG5_9ACTN</name>
<organism evidence="3 4">
    <name type="scientific">Glycomyces artemisiae</name>
    <dbReference type="NCBI Taxonomy" id="1076443"/>
    <lineage>
        <taxon>Bacteria</taxon>
        <taxon>Bacillati</taxon>
        <taxon>Actinomycetota</taxon>
        <taxon>Actinomycetes</taxon>
        <taxon>Glycomycetales</taxon>
        <taxon>Glycomycetaceae</taxon>
        <taxon>Glycomyces</taxon>
    </lineage>
</organism>
<feature type="transmembrane region" description="Helical" evidence="2">
    <location>
        <begin position="369"/>
        <end position="389"/>
    </location>
</feature>
<evidence type="ECO:0000256" key="2">
    <source>
        <dbReference type="SAM" id="Phobius"/>
    </source>
</evidence>
<reference evidence="3 4" key="1">
    <citation type="submission" date="2018-03" db="EMBL/GenBank/DDBJ databases">
        <title>Genomic Encyclopedia of Type Strains, Phase III (KMG-III): the genomes of soil and plant-associated and newly described type strains.</title>
        <authorList>
            <person name="Whitman W."/>
        </authorList>
    </citation>
    <scope>NUCLEOTIDE SEQUENCE [LARGE SCALE GENOMIC DNA]</scope>
    <source>
        <strain evidence="3 4">CGMCC 4.7067</strain>
    </source>
</reference>
<feature type="transmembrane region" description="Helical" evidence="2">
    <location>
        <begin position="184"/>
        <end position="202"/>
    </location>
</feature>
<dbReference type="EMBL" id="PVTJ01000004">
    <property type="protein sequence ID" value="PRY59096.1"/>
    <property type="molecule type" value="Genomic_DNA"/>
</dbReference>
<feature type="transmembrane region" description="Helical" evidence="2">
    <location>
        <begin position="157"/>
        <end position="179"/>
    </location>
</feature>
<feature type="transmembrane region" description="Helical" evidence="2">
    <location>
        <begin position="337"/>
        <end position="357"/>
    </location>
</feature>
<feature type="region of interest" description="Disordered" evidence="1">
    <location>
        <begin position="395"/>
        <end position="436"/>
    </location>
</feature>
<feature type="transmembrane region" description="Helical" evidence="2">
    <location>
        <begin position="305"/>
        <end position="325"/>
    </location>
</feature>
<accession>A0A2T0UMG5</accession>
<keyword evidence="2" id="KW-0472">Membrane</keyword>
<gene>
    <name evidence="3" type="ORF">B0I28_104252</name>
</gene>
<feature type="transmembrane region" description="Helical" evidence="2">
    <location>
        <begin position="265"/>
        <end position="285"/>
    </location>
</feature>
<evidence type="ECO:0000313" key="4">
    <source>
        <dbReference type="Proteomes" id="UP000238176"/>
    </source>
</evidence>
<sequence>MTYVPSDRDDDIILDQTQRLDTTPAPAFPAVGNGVDAQSAQPVDPFAGRPAVTVGYAEAPSAPRDRTVFQFVWEAILLLLTLNALFLVYQRQDEIFGGDATMDTLGTHFATLTSLLLVATGFGLTLRLGAVNLAVPAMPMLALMLPSLFIGENPLVGLGYLAGAALALAIVFTVLTVVFRVPPWLAGLASLVVLAGSFQAFTELAELIGATDGGTWTNPGDLWVFLGAVALAVAGGLLGLVPAVRDRFSKVKGAADGTGDRDAASVFMLLGGNLLALLLAALAGFLPVAFAGGPEGVQWTATSPFTLGMLSGLDLTPFALIAVLLAGTSPWGRRGPVFGTVLATIAVWALLLVWSSLTGPASDPELFQSWTGALYAGLLLLGLFVAFGLDRLGRPKEPTPDDDTAATTELPANTDPTDPGTGLFDPSLQDPATADR</sequence>
<comment type="caution">
    <text evidence="3">The sequence shown here is derived from an EMBL/GenBank/DDBJ whole genome shotgun (WGS) entry which is preliminary data.</text>
</comment>
<keyword evidence="2" id="KW-0812">Transmembrane</keyword>
<proteinExistence type="predicted"/>
<keyword evidence="2" id="KW-1133">Transmembrane helix</keyword>
<feature type="transmembrane region" description="Helical" evidence="2">
    <location>
        <begin position="71"/>
        <end position="89"/>
    </location>
</feature>